<evidence type="ECO:0000313" key="2">
    <source>
        <dbReference type="EMBL" id="KAJ1735775.1"/>
    </source>
</evidence>
<reference evidence="2" key="1">
    <citation type="submission" date="2022-07" db="EMBL/GenBank/DDBJ databases">
        <title>Phylogenomic reconstructions and comparative analyses of Kickxellomycotina fungi.</title>
        <authorList>
            <person name="Reynolds N.K."/>
            <person name="Stajich J.E."/>
            <person name="Barry K."/>
            <person name="Grigoriev I.V."/>
            <person name="Crous P."/>
            <person name="Smith M.E."/>
        </authorList>
    </citation>
    <scope>NUCLEOTIDE SEQUENCE</scope>
    <source>
        <strain evidence="2">BCRC 34381</strain>
    </source>
</reference>
<dbReference type="AlphaFoldDB" id="A0A9W8D1P5"/>
<comment type="caution">
    <text evidence="2">The sequence shown here is derived from an EMBL/GenBank/DDBJ whole genome shotgun (WGS) entry which is preliminary data.</text>
</comment>
<organism evidence="2 3">
    <name type="scientific">Coemansia biformis</name>
    <dbReference type="NCBI Taxonomy" id="1286918"/>
    <lineage>
        <taxon>Eukaryota</taxon>
        <taxon>Fungi</taxon>
        <taxon>Fungi incertae sedis</taxon>
        <taxon>Zoopagomycota</taxon>
        <taxon>Kickxellomycotina</taxon>
        <taxon>Kickxellomycetes</taxon>
        <taxon>Kickxellales</taxon>
        <taxon>Kickxellaceae</taxon>
        <taxon>Coemansia</taxon>
    </lineage>
</organism>
<accession>A0A9W8D1P5</accession>
<proteinExistence type="predicted"/>
<evidence type="ECO:0000256" key="1">
    <source>
        <dbReference type="SAM" id="MobiDB-lite"/>
    </source>
</evidence>
<name>A0A9W8D1P5_9FUNG</name>
<dbReference type="Proteomes" id="UP001143981">
    <property type="component" value="Unassembled WGS sequence"/>
</dbReference>
<keyword evidence="3" id="KW-1185">Reference proteome</keyword>
<gene>
    <name evidence="2" type="ORF">LPJ61_000372</name>
</gene>
<evidence type="ECO:0000313" key="3">
    <source>
        <dbReference type="Proteomes" id="UP001143981"/>
    </source>
</evidence>
<protein>
    <submittedName>
        <fullName evidence="2">Uncharacterized protein</fullName>
    </submittedName>
</protein>
<dbReference type="EMBL" id="JANBOI010000012">
    <property type="protein sequence ID" value="KAJ1735775.1"/>
    <property type="molecule type" value="Genomic_DNA"/>
</dbReference>
<feature type="region of interest" description="Disordered" evidence="1">
    <location>
        <begin position="10"/>
        <end position="38"/>
    </location>
</feature>
<sequence length="166" mass="17578">MVKAPGAIEYDARDSGGGGRSAAYSDGRRMGATGPGPMPAKLPEPLKLALIAAGPGFPRRPAVLAWLLPSRGDESWLSRLAVWWMGMAPSDRPSGLTVRWLLATETEPWRERTPNVDMDTGLTGIGDAEMASAVGAVAKRYSVLGAVNMLGSVVERPRRMASSSSE</sequence>